<keyword evidence="3" id="KW-0731">Sigma factor</keyword>
<dbReference type="GO" id="GO:0003677">
    <property type="term" value="F:DNA binding"/>
    <property type="evidence" value="ECO:0007669"/>
    <property type="project" value="UniProtKB-KW"/>
</dbReference>
<dbReference type="InterPro" id="IPR007627">
    <property type="entry name" value="RNA_pol_sigma70_r2"/>
</dbReference>
<reference evidence="9" key="1">
    <citation type="submission" date="2020-12" db="EMBL/GenBank/DDBJ databases">
        <title>Bacterial taxonomy.</title>
        <authorList>
            <person name="Pan X."/>
        </authorList>
    </citation>
    <scope>NUCLEOTIDE SEQUENCE</scope>
    <source>
        <strain evidence="9">KCTC 52957</strain>
    </source>
</reference>
<evidence type="ECO:0000256" key="6">
    <source>
        <dbReference type="SAM" id="MobiDB-lite"/>
    </source>
</evidence>
<dbReference type="GO" id="GO:0006352">
    <property type="term" value="P:DNA-templated transcription initiation"/>
    <property type="evidence" value="ECO:0007669"/>
    <property type="project" value="InterPro"/>
</dbReference>
<dbReference type="InterPro" id="IPR013325">
    <property type="entry name" value="RNA_pol_sigma_r2"/>
</dbReference>
<keyword evidence="2" id="KW-0805">Transcription regulation</keyword>
<comment type="caution">
    <text evidence="9">The sequence shown here is derived from an EMBL/GenBank/DDBJ whole genome shotgun (WGS) entry which is preliminary data.</text>
</comment>
<feature type="compositionally biased region" description="Basic and acidic residues" evidence="6">
    <location>
        <begin position="185"/>
        <end position="194"/>
    </location>
</feature>
<dbReference type="PANTHER" id="PTHR43133">
    <property type="entry name" value="RNA POLYMERASE ECF-TYPE SIGMA FACTO"/>
    <property type="match status" value="1"/>
</dbReference>
<dbReference type="InterPro" id="IPR039425">
    <property type="entry name" value="RNA_pol_sigma-70-like"/>
</dbReference>
<gene>
    <name evidence="9" type="ORF">ILP92_12665</name>
</gene>
<feature type="domain" description="RNA polymerase sigma-70 region 2" evidence="7">
    <location>
        <begin position="32"/>
        <end position="95"/>
    </location>
</feature>
<evidence type="ECO:0000259" key="7">
    <source>
        <dbReference type="Pfam" id="PF04542"/>
    </source>
</evidence>
<proteinExistence type="inferred from homology"/>
<dbReference type="InterPro" id="IPR014284">
    <property type="entry name" value="RNA_pol_sigma-70_dom"/>
</dbReference>
<feature type="domain" description="RNA polymerase sigma-70 region 4" evidence="8">
    <location>
        <begin position="125"/>
        <end position="172"/>
    </location>
</feature>
<dbReference type="EMBL" id="JAEKPD010000013">
    <property type="protein sequence ID" value="MBJ3763601.1"/>
    <property type="molecule type" value="Genomic_DNA"/>
</dbReference>
<comment type="similarity">
    <text evidence="1">Belongs to the sigma-70 factor family. ECF subfamily.</text>
</comment>
<accession>A0A934IIM7</accession>
<dbReference type="Gene3D" id="1.10.1740.10">
    <property type="match status" value="1"/>
</dbReference>
<feature type="region of interest" description="Disordered" evidence="6">
    <location>
        <begin position="172"/>
        <end position="194"/>
    </location>
</feature>
<keyword evidence="4" id="KW-0238">DNA-binding</keyword>
<dbReference type="InterPro" id="IPR036388">
    <property type="entry name" value="WH-like_DNA-bd_sf"/>
</dbReference>
<dbReference type="GO" id="GO:0016987">
    <property type="term" value="F:sigma factor activity"/>
    <property type="evidence" value="ECO:0007669"/>
    <property type="project" value="UniProtKB-KW"/>
</dbReference>
<dbReference type="Pfam" id="PF04545">
    <property type="entry name" value="Sigma70_r4"/>
    <property type="match status" value="1"/>
</dbReference>
<dbReference type="InterPro" id="IPR013324">
    <property type="entry name" value="RNA_pol_sigma_r3/r4-like"/>
</dbReference>
<evidence type="ECO:0000256" key="1">
    <source>
        <dbReference type="ARBA" id="ARBA00010641"/>
    </source>
</evidence>
<dbReference type="SUPFAM" id="SSF88946">
    <property type="entry name" value="Sigma2 domain of RNA polymerase sigma factors"/>
    <property type="match status" value="1"/>
</dbReference>
<name>A0A934IIM7_9RHOB</name>
<evidence type="ECO:0000256" key="5">
    <source>
        <dbReference type="ARBA" id="ARBA00023163"/>
    </source>
</evidence>
<dbReference type="Gene3D" id="1.10.10.10">
    <property type="entry name" value="Winged helix-like DNA-binding domain superfamily/Winged helix DNA-binding domain"/>
    <property type="match status" value="1"/>
</dbReference>
<dbReference type="AlphaFoldDB" id="A0A934IIM7"/>
<dbReference type="SUPFAM" id="SSF88659">
    <property type="entry name" value="Sigma3 and sigma4 domains of RNA polymerase sigma factors"/>
    <property type="match status" value="1"/>
</dbReference>
<dbReference type="Pfam" id="PF04542">
    <property type="entry name" value="Sigma70_r2"/>
    <property type="match status" value="1"/>
</dbReference>
<sequence>MDDPRDLRWANLLRRANRGERQAYLMFLREIAPVLRGVIVARGGARIDDSEDILQNTLIAIHEKRYTWRDGDPVAPWLYSIARYKTADAFRQRRRNRADPLDGVELTTPDDATVDPSVSYDLDRLLAGLDDTSAHIVREMKLRGASAAETGAPLGMSAGAVRVALHRALARLSSRVGQPDAPPRTSKEKTHENR</sequence>
<dbReference type="PANTHER" id="PTHR43133:SF58">
    <property type="entry name" value="ECF RNA POLYMERASE SIGMA FACTOR SIGD"/>
    <property type="match status" value="1"/>
</dbReference>
<organism evidence="9 10">
    <name type="scientific">Palleronia pontilimi</name>
    <dbReference type="NCBI Taxonomy" id="1964209"/>
    <lineage>
        <taxon>Bacteria</taxon>
        <taxon>Pseudomonadati</taxon>
        <taxon>Pseudomonadota</taxon>
        <taxon>Alphaproteobacteria</taxon>
        <taxon>Rhodobacterales</taxon>
        <taxon>Roseobacteraceae</taxon>
        <taxon>Palleronia</taxon>
    </lineage>
</organism>
<keyword evidence="10" id="KW-1185">Reference proteome</keyword>
<dbReference type="InterPro" id="IPR007630">
    <property type="entry name" value="RNA_pol_sigma70_r4"/>
</dbReference>
<evidence type="ECO:0000313" key="10">
    <source>
        <dbReference type="Proteomes" id="UP000642488"/>
    </source>
</evidence>
<evidence type="ECO:0000259" key="8">
    <source>
        <dbReference type="Pfam" id="PF04545"/>
    </source>
</evidence>
<evidence type="ECO:0000256" key="2">
    <source>
        <dbReference type="ARBA" id="ARBA00023015"/>
    </source>
</evidence>
<keyword evidence="5" id="KW-0804">Transcription</keyword>
<dbReference type="RefSeq" id="WP_198916779.1">
    <property type="nucleotide sequence ID" value="NZ_JAEKPD010000013.1"/>
</dbReference>
<dbReference type="NCBIfam" id="TIGR02937">
    <property type="entry name" value="sigma70-ECF"/>
    <property type="match status" value="1"/>
</dbReference>
<evidence type="ECO:0000313" key="9">
    <source>
        <dbReference type="EMBL" id="MBJ3763601.1"/>
    </source>
</evidence>
<evidence type="ECO:0000256" key="4">
    <source>
        <dbReference type="ARBA" id="ARBA00023125"/>
    </source>
</evidence>
<dbReference type="Proteomes" id="UP000642488">
    <property type="component" value="Unassembled WGS sequence"/>
</dbReference>
<protein>
    <submittedName>
        <fullName evidence="9">Sigma-70 family RNA polymerase sigma factor</fullName>
    </submittedName>
</protein>
<evidence type="ECO:0000256" key="3">
    <source>
        <dbReference type="ARBA" id="ARBA00023082"/>
    </source>
</evidence>